<reference evidence="3" key="1">
    <citation type="journal article" date="2022" name="Int. J. Mol. Sci.">
        <title>Draft Genome of Tanacetum Coccineum: Genomic Comparison of Closely Related Tanacetum-Family Plants.</title>
        <authorList>
            <person name="Yamashiro T."/>
            <person name="Shiraishi A."/>
            <person name="Nakayama K."/>
            <person name="Satake H."/>
        </authorList>
    </citation>
    <scope>NUCLEOTIDE SEQUENCE</scope>
</reference>
<comment type="caution">
    <text evidence="3">The sequence shown here is derived from an EMBL/GenBank/DDBJ whole genome shotgun (WGS) entry which is preliminary data.</text>
</comment>
<feature type="coiled-coil region" evidence="1">
    <location>
        <begin position="99"/>
        <end position="140"/>
    </location>
</feature>
<sequence length="234" mass="26249">CKKQTVVANSTTEAEYVSASSCCGQFWATTKVKTVNGEVQLQALVDGKKVIITETSRKGTEIPQSSVPTEPIADEAINEENVPTHSNDPLLSGEDRLKLKELMTLCANLQNRVLDLEHTKTTQALEINNIKRRVKKLEKKQSPRTHKLKRLFKVGRSAQVVSSEDEGLGDQEDASKQGRKIDDIDKDAEVTLVDETQGRYGDDLAFFSTPQWNFFIHTNFVNGPKCRHTDEYKI</sequence>
<evidence type="ECO:0000313" key="3">
    <source>
        <dbReference type="EMBL" id="GJS95930.1"/>
    </source>
</evidence>
<organism evidence="3 4">
    <name type="scientific">Tanacetum coccineum</name>
    <dbReference type="NCBI Taxonomy" id="301880"/>
    <lineage>
        <taxon>Eukaryota</taxon>
        <taxon>Viridiplantae</taxon>
        <taxon>Streptophyta</taxon>
        <taxon>Embryophyta</taxon>
        <taxon>Tracheophyta</taxon>
        <taxon>Spermatophyta</taxon>
        <taxon>Magnoliopsida</taxon>
        <taxon>eudicotyledons</taxon>
        <taxon>Gunneridae</taxon>
        <taxon>Pentapetalae</taxon>
        <taxon>asterids</taxon>
        <taxon>campanulids</taxon>
        <taxon>Asterales</taxon>
        <taxon>Asteraceae</taxon>
        <taxon>Asteroideae</taxon>
        <taxon>Anthemideae</taxon>
        <taxon>Anthemidinae</taxon>
        <taxon>Tanacetum</taxon>
    </lineage>
</organism>
<dbReference type="EMBL" id="BQNB010011848">
    <property type="protein sequence ID" value="GJS95930.1"/>
    <property type="molecule type" value="Genomic_DNA"/>
</dbReference>
<feature type="compositionally biased region" description="Acidic residues" evidence="2">
    <location>
        <begin position="163"/>
        <end position="172"/>
    </location>
</feature>
<feature type="non-terminal residue" evidence="3">
    <location>
        <position position="1"/>
    </location>
</feature>
<name>A0ABQ5A0Z0_9ASTR</name>
<dbReference type="Proteomes" id="UP001151760">
    <property type="component" value="Unassembled WGS sequence"/>
</dbReference>
<accession>A0ABQ5A0Z0</accession>
<keyword evidence="4" id="KW-1185">Reference proteome</keyword>
<evidence type="ECO:0000256" key="1">
    <source>
        <dbReference type="SAM" id="Coils"/>
    </source>
</evidence>
<reference evidence="3" key="2">
    <citation type="submission" date="2022-01" db="EMBL/GenBank/DDBJ databases">
        <authorList>
            <person name="Yamashiro T."/>
            <person name="Shiraishi A."/>
            <person name="Satake H."/>
            <person name="Nakayama K."/>
        </authorList>
    </citation>
    <scope>NUCLEOTIDE SEQUENCE</scope>
</reference>
<gene>
    <name evidence="3" type="ORF">Tco_0802898</name>
</gene>
<protein>
    <submittedName>
        <fullName evidence="3">Uncharacterized protein</fullName>
    </submittedName>
</protein>
<keyword evidence="1" id="KW-0175">Coiled coil</keyword>
<feature type="region of interest" description="Disordered" evidence="2">
    <location>
        <begin position="162"/>
        <end position="181"/>
    </location>
</feature>
<evidence type="ECO:0000313" key="4">
    <source>
        <dbReference type="Proteomes" id="UP001151760"/>
    </source>
</evidence>
<evidence type="ECO:0000256" key="2">
    <source>
        <dbReference type="SAM" id="MobiDB-lite"/>
    </source>
</evidence>
<proteinExistence type="predicted"/>